<feature type="transmembrane region" description="Helical" evidence="5">
    <location>
        <begin position="44"/>
        <end position="66"/>
    </location>
</feature>
<dbReference type="EMBL" id="FNSA01000001">
    <property type="protein sequence ID" value="SEB30002.1"/>
    <property type="molecule type" value="Genomic_DNA"/>
</dbReference>
<evidence type="ECO:0000313" key="6">
    <source>
        <dbReference type="EMBL" id="SEB30002.1"/>
    </source>
</evidence>
<keyword evidence="4 5" id="KW-0472">Membrane</keyword>
<feature type="transmembrane region" description="Helical" evidence="5">
    <location>
        <begin position="72"/>
        <end position="91"/>
    </location>
</feature>
<dbReference type="GO" id="GO:0016020">
    <property type="term" value="C:membrane"/>
    <property type="evidence" value="ECO:0007669"/>
    <property type="project" value="UniProtKB-SubCell"/>
</dbReference>
<reference evidence="7" key="1">
    <citation type="submission" date="2016-10" db="EMBL/GenBank/DDBJ databases">
        <authorList>
            <person name="Varghese N."/>
            <person name="Submissions S."/>
        </authorList>
    </citation>
    <scope>NUCLEOTIDE SEQUENCE [LARGE SCALE GENOMIC DNA]</scope>
    <source>
        <strain evidence="7">DSM 44234</strain>
    </source>
</reference>
<evidence type="ECO:0000256" key="3">
    <source>
        <dbReference type="ARBA" id="ARBA00022989"/>
    </source>
</evidence>
<keyword evidence="3 5" id="KW-1133">Transmembrane helix</keyword>
<feature type="transmembrane region" description="Helical" evidence="5">
    <location>
        <begin position="6"/>
        <end position="24"/>
    </location>
</feature>
<name>A0A1H4I9P8_TSUTY</name>
<proteinExistence type="predicted"/>
<accession>A0A1H4I9P8</accession>
<dbReference type="RefSeq" id="WP_068526096.1">
    <property type="nucleotide sequence ID" value="NZ_CBDRGN010000002.1"/>
</dbReference>
<keyword evidence="2 5" id="KW-0812">Transmembrane</keyword>
<comment type="subcellular location">
    <subcellularLocation>
        <location evidence="1">Membrane</location>
        <topology evidence="1">Multi-pass membrane protein</topology>
    </subcellularLocation>
</comment>
<evidence type="ECO:0000256" key="2">
    <source>
        <dbReference type="ARBA" id="ARBA00022692"/>
    </source>
</evidence>
<dbReference type="AlphaFoldDB" id="A0A1H4I9P8"/>
<evidence type="ECO:0000256" key="5">
    <source>
        <dbReference type="SAM" id="Phobius"/>
    </source>
</evidence>
<dbReference type="InterPro" id="IPR032808">
    <property type="entry name" value="DoxX"/>
</dbReference>
<protein>
    <submittedName>
        <fullName evidence="6">Uncharacterized membrane protein YphA, DoxX/SURF4 family</fullName>
    </submittedName>
</protein>
<dbReference type="OrthoDB" id="329282at2"/>
<feature type="transmembrane region" description="Helical" evidence="5">
    <location>
        <begin position="103"/>
        <end position="120"/>
    </location>
</feature>
<evidence type="ECO:0000256" key="1">
    <source>
        <dbReference type="ARBA" id="ARBA00004141"/>
    </source>
</evidence>
<dbReference type="Proteomes" id="UP000182241">
    <property type="component" value="Unassembled WGS sequence"/>
</dbReference>
<sequence length="138" mass="14640">MDVVFLIGRILLAVLFVMSAVGHFTAAEGMAQYAAAKKVPAAKLAVVGSGVIALLGGLSLILGVWIDLGALLLVLFLLPVTVMMHDFWKAVDPEAKQTEMISFNKNLALIGGALILFYFVNVTQSVPLGLTGPLFPAW</sequence>
<evidence type="ECO:0000256" key="4">
    <source>
        <dbReference type="ARBA" id="ARBA00023136"/>
    </source>
</evidence>
<dbReference type="Pfam" id="PF07681">
    <property type="entry name" value="DoxX"/>
    <property type="match status" value="1"/>
</dbReference>
<gene>
    <name evidence="6" type="ORF">SAMN04489793_0069</name>
</gene>
<dbReference type="GeneID" id="300996355"/>
<dbReference type="STRING" id="57704.SAMN04489793_0069"/>
<evidence type="ECO:0000313" key="7">
    <source>
        <dbReference type="Proteomes" id="UP000182241"/>
    </source>
</evidence>
<dbReference type="KEGG" id="tsm:ASU32_23300"/>
<keyword evidence="7" id="KW-1185">Reference proteome</keyword>
<organism evidence="6 7">
    <name type="scientific">Tsukamurella tyrosinosolvens</name>
    <dbReference type="NCBI Taxonomy" id="57704"/>
    <lineage>
        <taxon>Bacteria</taxon>
        <taxon>Bacillati</taxon>
        <taxon>Actinomycetota</taxon>
        <taxon>Actinomycetes</taxon>
        <taxon>Mycobacteriales</taxon>
        <taxon>Tsukamurellaceae</taxon>
        <taxon>Tsukamurella</taxon>
    </lineage>
</organism>